<keyword evidence="2" id="KW-1185">Reference proteome</keyword>
<accession>A0A1Y2HHN1</accession>
<evidence type="ECO:0000313" key="2">
    <source>
        <dbReference type="Proteomes" id="UP000193411"/>
    </source>
</evidence>
<gene>
    <name evidence="1" type="ORF">BCR44DRAFT_1438104</name>
</gene>
<dbReference type="Proteomes" id="UP000193411">
    <property type="component" value="Unassembled WGS sequence"/>
</dbReference>
<reference evidence="1 2" key="1">
    <citation type="submission" date="2016-07" db="EMBL/GenBank/DDBJ databases">
        <title>Pervasive Adenine N6-methylation of Active Genes in Fungi.</title>
        <authorList>
            <consortium name="DOE Joint Genome Institute"/>
            <person name="Mondo S.J."/>
            <person name="Dannebaum R.O."/>
            <person name="Kuo R.C."/>
            <person name="Labutti K."/>
            <person name="Haridas S."/>
            <person name="Kuo A."/>
            <person name="Salamov A."/>
            <person name="Ahrendt S.R."/>
            <person name="Lipzen A."/>
            <person name="Sullivan W."/>
            <person name="Andreopoulos W.B."/>
            <person name="Clum A."/>
            <person name="Lindquist E."/>
            <person name="Daum C."/>
            <person name="Ramamoorthy G.K."/>
            <person name="Gryganskyi A."/>
            <person name="Culley D."/>
            <person name="Magnuson J.K."/>
            <person name="James T.Y."/>
            <person name="O'Malley M.A."/>
            <person name="Stajich J.E."/>
            <person name="Spatafora J.W."/>
            <person name="Visel A."/>
            <person name="Grigoriev I.V."/>
        </authorList>
    </citation>
    <scope>NUCLEOTIDE SEQUENCE [LARGE SCALE GENOMIC DNA]</scope>
    <source>
        <strain evidence="1 2">PL171</strain>
    </source>
</reference>
<sequence length="84" mass="9508">MHRSKMRRQPGKLYLGIARYALKLFTDDILLTLNIHSTHRERKGDAQPMPVLDSASLQSAWSAACDVVQGLQELFGVRNSRVRS</sequence>
<dbReference type="EMBL" id="MCFL01000035">
    <property type="protein sequence ID" value="ORZ33504.1"/>
    <property type="molecule type" value="Genomic_DNA"/>
</dbReference>
<evidence type="ECO:0000313" key="1">
    <source>
        <dbReference type="EMBL" id="ORZ33504.1"/>
    </source>
</evidence>
<protein>
    <submittedName>
        <fullName evidence="1">Uncharacterized protein</fullName>
    </submittedName>
</protein>
<proteinExistence type="predicted"/>
<comment type="caution">
    <text evidence="1">The sequence shown here is derived from an EMBL/GenBank/DDBJ whole genome shotgun (WGS) entry which is preliminary data.</text>
</comment>
<organism evidence="1 2">
    <name type="scientific">Catenaria anguillulae PL171</name>
    <dbReference type="NCBI Taxonomy" id="765915"/>
    <lineage>
        <taxon>Eukaryota</taxon>
        <taxon>Fungi</taxon>
        <taxon>Fungi incertae sedis</taxon>
        <taxon>Blastocladiomycota</taxon>
        <taxon>Blastocladiomycetes</taxon>
        <taxon>Blastocladiales</taxon>
        <taxon>Catenariaceae</taxon>
        <taxon>Catenaria</taxon>
    </lineage>
</organism>
<dbReference type="AlphaFoldDB" id="A0A1Y2HHN1"/>
<name>A0A1Y2HHN1_9FUNG</name>